<dbReference type="GO" id="GO:0051453">
    <property type="term" value="P:regulation of intracellular pH"/>
    <property type="evidence" value="ECO:0007669"/>
    <property type="project" value="TreeGrafter"/>
</dbReference>
<dbReference type="Proteomes" id="UP000237631">
    <property type="component" value="Unassembled WGS sequence"/>
</dbReference>
<dbReference type="GO" id="GO:0006865">
    <property type="term" value="P:amino acid transport"/>
    <property type="evidence" value="ECO:0007669"/>
    <property type="project" value="UniProtKB-KW"/>
</dbReference>
<proteinExistence type="inferred from homology"/>
<dbReference type="STRING" id="357750.A0A2S6C1J8"/>
<dbReference type="InterPro" id="IPR018460">
    <property type="entry name" value="Battenin_disease_Cln3_subgr"/>
</dbReference>
<comment type="similarity">
    <text evidence="2 8">Belongs to the battenin family.</text>
</comment>
<keyword evidence="5" id="KW-0029">Amino-acid transport</keyword>
<dbReference type="InterPro" id="IPR003492">
    <property type="entry name" value="Battenin_disease_Cln3"/>
</dbReference>
<evidence type="ECO:0000256" key="8">
    <source>
        <dbReference type="RuleBase" id="RU361113"/>
    </source>
</evidence>
<evidence type="ECO:0000313" key="11">
    <source>
        <dbReference type="Proteomes" id="UP000237631"/>
    </source>
</evidence>
<dbReference type="AlphaFoldDB" id="A0A2S6C1J8"/>
<sequence length="477" mass="51297">MVEGMDRHLTHPPDDAPGGVHVVGGGFCSANMLPMPGAPSSSWQLTKARLAAKVEGASARVCIAFWLFGLINNIFYVIILTAALDLVGPSIPKATVLLSCIIPGLATKIVTPYLIHLVPYHLRITIFVGLATCGMLAVALSPSTTDAGSISSKIAGIVLANISSGAGEVNFLALTHFYGPFSLASWSSGTGAAGLVGAGAYTLATTTLGFSVHATLLSSCVLGFGMLASYFLLLPLGPLQATHRKESRYQRVAAEEEDADVDTSQTGLLEQPGARPSSPAHGHRAHWLAKGLADLRSKLIRAQSLVIPYMLPLFLVYLAEYTINQGVAPTLLFRLDESPFKEYREFYPTYGTIYQLGVFVSRSSLPFIRIRSLYIPTWLQVLNLVALTAQALWPFIPTVWFIFAIILWEGLLGGLVYVSTFAAVREDVSEDEREFSLGAVSVSDSAGIFCAGILGAGMETALCQWQVSHGRDWCRQR</sequence>
<dbReference type="PANTHER" id="PTHR10981:SF0">
    <property type="entry name" value="BATTENIN"/>
    <property type="match status" value="1"/>
</dbReference>
<feature type="transmembrane region" description="Helical" evidence="8">
    <location>
        <begin position="96"/>
        <end position="115"/>
    </location>
</feature>
<dbReference type="Pfam" id="PF02487">
    <property type="entry name" value="CLN3"/>
    <property type="match status" value="1"/>
</dbReference>
<evidence type="ECO:0000256" key="4">
    <source>
        <dbReference type="ARBA" id="ARBA00022692"/>
    </source>
</evidence>
<feature type="transmembrane region" description="Helical" evidence="8">
    <location>
        <begin position="399"/>
        <end position="424"/>
    </location>
</feature>
<dbReference type="SUPFAM" id="SSF103473">
    <property type="entry name" value="MFS general substrate transporter"/>
    <property type="match status" value="1"/>
</dbReference>
<feature type="transmembrane region" description="Helical" evidence="8">
    <location>
        <begin position="305"/>
        <end position="323"/>
    </location>
</feature>
<evidence type="ECO:0000256" key="9">
    <source>
        <dbReference type="SAM" id="MobiDB-lite"/>
    </source>
</evidence>
<comment type="caution">
    <text evidence="10">The sequence shown here is derived from an EMBL/GenBank/DDBJ whole genome shotgun (WGS) entry which is preliminary data.</text>
</comment>
<dbReference type="PRINTS" id="PR01315">
    <property type="entry name" value="BATTENIN"/>
</dbReference>
<evidence type="ECO:0000256" key="2">
    <source>
        <dbReference type="ARBA" id="ARBA00007467"/>
    </source>
</evidence>
<evidence type="ECO:0000256" key="6">
    <source>
        <dbReference type="ARBA" id="ARBA00022989"/>
    </source>
</evidence>
<protein>
    <recommendedName>
        <fullName evidence="8">Protein BTN</fullName>
    </recommendedName>
</protein>
<organism evidence="10 11">
    <name type="scientific">Cercospora berteroae</name>
    <dbReference type="NCBI Taxonomy" id="357750"/>
    <lineage>
        <taxon>Eukaryota</taxon>
        <taxon>Fungi</taxon>
        <taxon>Dikarya</taxon>
        <taxon>Ascomycota</taxon>
        <taxon>Pezizomycotina</taxon>
        <taxon>Dothideomycetes</taxon>
        <taxon>Dothideomycetidae</taxon>
        <taxon>Mycosphaerellales</taxon>
        <taxon>Mycosphaerellaceae</taxon>
        <taxon>Cercospora</taxon>
    </lineage>
</organism>
<keyword evidence="11" id="KW-1185">Reference proteome</keyword>
<dbReference type="PANTHER" id="PTHR10981">
    <property type="entry name" value="BATTENIN"/>
    <property type="match status" value="1"/>
</dbReference>
<feature type="transmembrane region" description="Helical" evidence="8">
    <location>
        <begin position="122"/>
        <end position="142"/>
    </location>
</feature>
<gene>
    <name evidence="10" type="ORF">CBER1_00408</name>
</gene>
<feature type="transmembrane region" description="Helical" evidence="8">
    <location>
        <begin position="181"/>
        <end position="204"/>
    </location>
</feature>
<evidence type="ECO:0000313" key="10">
    <source>
        <dbReference type="EMBL" id="PPJ53576.1"/>
    </source>
</evidence>
<dbReference type="OrthoDB" id="5965864at2759"/>
<dbReference type="EMBL" id="PNEN01000578">
    <property type="protein sequence ID" value="PPJ53576.1"/>
    <property type="molecule type" value="Genomic_DNA"/>
</dbReference>
<dbReference type="GO" id="GO:0005774">
    <property type="term" value="C:vacuolar membrane"/>
    <property type="evidence" value="ECO:0007669"/>
    <property type="project" value="UniProtKB-SubCell"/>
</dbReference>
<keyword evidence="8" id="KW-0926">Vacuole</keyword>
<keyword evidence="6 8" id="KW-1133">Transmembrane helix</keyword>
<accession>A0A2S6C1J8</accession>
<name>A0A2S6C1J8_9PEZI</name>
<feature type="transmembrane region" description="Helical" evidence="8">
    <location>
        <begin position="216"/>
        <end position="239"/>
    </location>
</feature>
<keyword evidence="7 8" id="KW-0472">Membrane</keyword>
<feature type="transmembrane region" description="Helical" evidence="8">
    <location>
        <begin position="63"/>
        <end position="84"/>
    </location>
</feature>
<keyword evidence="3" id="KW-0813">Transport</keyword>
<dbReference type="GO" id="GO:0012505">
    <property type="term" value="C:endomembrane system"/>
    <property type="evidence" value="ECO:0007669"/>
    <property type="project" value="UniProtKB-SubCell"/>
</dbReference>
<evidence type="ECO:0000256" key="5">
    <source>
        <dbReference type="ARBA" id="ARBA00022970"/>
    </source>
</evidence>
<comment type="subcellular location">
    <subcellularLocation>
        <location evidence="1">Endomembrane system</location>
        <topology evidence="1">Multi-pass membrane protein</topology>
    </subcellularLocation>
    <subcellularLocation>
        <location evidence="8">Vacuole membrane</location>
        <topology evidence="8">Multi-pass membrane protein</topology>
    </subcellularLocation>
</comment>
<reference evidence="11" key="1">
    <citation type="journal article" date="2017" name="bioRxiv">
        <title>Conservation of a gene cluster reveals novel cercosporin biosynthetic mechanisms and extends production to the genus Colletotrichum.</title>
        <authorList>
            <person name="de Jonge R."/>
            <person name="Ebert M.K."/>
            <person name="Huitt-Roehl C.R."/>
            <person name="Pal P."/>
            <person name="Suttle J.C."/>
            <person name="Spanner R.E."/>
            <person name="Neubauer J.D."/>
            <person name="Jurick W.M.II."/>
            <person name="Stott K.A."/>
            <person name="Secor G.A."/>
            <person name="Thomma B.P.H.J."/>
            <person name="Van de Peer Y."/>
            <person name="Townsend C.A."/>
            <person name="Bolton M.D."/>
        </authorList>
    </citation>
    <scope>NUCLEOTIDE SEQUENCE [LARGE SCALE GENOMIC DNA]</scope>
    <source>
        <strain evidence="11">CBS538.71</strain>
    </source>
</reference>
<dbReference type="Gene3D" id="1.20.1250.20">
    <property type="entry name" value="MFS general substrate transporter like domains"/>
    <property type="match status" value="1"/>
</dbReference>
<dbReference type="PIRSF" id="PIRSF015974">
    <property type="entry name" value="CLN3_BTN1"/>
    <property type="match status" value="1"/>
</dbReference>
<evidence type="ECO:0000256" key="1">
    <source>
        <dbReference type="ARBA" id="ARBA00004127"/>
    </source>
</evidence>
<feature type="transmembrane region" description="Helical" evidence="8">
    <location>
        <begin position="154"/>
        <end position="174"/>
    </location>
</feature>
<feature type="region of interest" description="Disordered" evidence="9">
    <location>
        <begin position="253"/>
        <end position="282"/>
    </location>
</feature>
<dbReference type="InterPro" id="IPR036259">
    <property type="entry name" value="MFS_trans_sf"/>
</dbReference>
<evidence type="ECO:0000256" key="7">
    <source>
        <dbReference type="ARBA" id="ARBA00023136"/>
    </source>
</evidence>
<evidence type="ECO:0000256" key="3">
    <source>
        <dbReference type="ARBA" id="ARBA00022448"/>
    </source>
</evidence>
<keyword evidence="4 8" id="KW-0812">Transmembrane</keyword>